<dbReference type="RefSeq" id="WP_131761076.1">
    <property type="nucleotide sequence ID" value="NZ_CAACUY010000145.1"/>
</dbReference>
<dbReference type="InterPro" id="IPR027417">
    <property type="entry name" value="P-loop_NTPase"/>
</dbReference>
<evidence type="ECO:0000313" key="8">
    <source>
        <dbReference type="Proteomes" id="UP001597063"/>
    </source>
</evidence>
<dbReference type="PANTHER" id="PTHR43776">
    <property type="entry name" value="TRANSPORT ATP-BINDING PROTEIN"/>
    <property type="match status" value="1"/>
</dbReference>
<evidence type="ECO:0000313" key="7">
    <source>
        <dbReference type="EMBL" id="MFD0687253.1"/>
    </source>
</evidence>
<evidence type="ECO:0000256" key="5">
    <source>
        <dbReference type="SAM" id="MobiDB-lite"/>
    </source>
</evidence>
<evidence type="ECO:0000256" key="3">
    <source>
        <dbReference type="ARBA" id="ARBA00022741"/>
    </source>
</evidence>
<sequence>MTGNTPADTGGSAVADGAARPVLRVTSLVKRFGDVTAVDGVSFDLMPGASLGIVGESGSGKTTTARVLAGLERPTSGTVELDGRVVAGPEAGRPAARGGTRGRVPGGGARRDRLWRASRLQMIFQDPYGSLDPRQTVARSVAEPMRLHAPGPAAGRRARVRELLDQVGLSERAGGSLPRDLSGGQRQRAAIARALAVRPRVLLLDEAVAALDVSIQAQILTLLDGLRRDTGISYVFVSHDLAVVRHVTETAIVMRHGRVVERGGTERILREPRHPYTRLLLDSIPSPDWDLDRVARDRRALDRL</sequence>
<keyword evidence="3" id="KW-0547">Nucleotide-binding</keyword>
<keyword evidence="8" id="KW-1185">Reference proteome</keyword>
<dbReference type="PANTHER" id="PTHR43776:SF7">
    <property type="entry name" value="D,D-DIPEPTIDE TRANSPORT ATP-BINDING PROTEIN DDPF-RELATED"/>
    <property type="match status" value="1"/>
</dbReference>
<reference evidence="8" key="1">
    <citation type="journal article" date="2019" name="Int. J. Syst. Evol. Microbiol.">
        <title>The Global Catalogue of Microorganisms (GCM) 10K type strain sequencing project: providing services to taxonomists for standard genome sequencing and annotation.</title>
        <authorList>
            <consortium name="The Broad Institute Genomics Platform"/>
            <consortium name="The Broad Institute Genome Sequencing Center for Infectious Disease"/>
            <person name="Wu L."/>
            <person name="Ma J."/>
        </authorList>
    </citation>
    <scope>NUCLEOTIDE SEQUENCE [LARGE SCALE GENOMIC DNA]</scope>
    <source>
        <strain evidence="8">JCM 9371</strain>
    </source>
</reference>
<feature type="compositionally biased region" description="Gly residues" evidence="5">
    <location>
        <begin position="99"/>
        <end position="108"/>
    </location>
</feature>
<dbReference type="InterPro" id="IPR003439">
    <property type="entry name" value="ABC_transporter-like_ATP-bd"/>
</dbReference>
<comment type="similarity">
    <text evidence="1">Belongs to the ABC transporter superfamily.</text>
</comment>
<dbReference type="Pfam" id="PF00005">
    <property type="entry name" value="ABC_tran"/>
    <property type="match status" value="1"/>
</dbReference>
<dbReference type="Pfam" id="PF08352">
    <property type="entry name" value="oligo_HPY"/>
    <property type="match status" value="1"/>
</dbReference>
<comment type="caution">
    <text evidence="7">The sequence shown here is derived from an EMBL/GenBank/DDBJ whole genome shotgun (WGS) entry which is preliminary data.</text>
</comment>
<feature type="domain" description="ABC transporter" evidence="6">
    <location>
        <begin position="23"/>
        <end position="281"/>
    </location>
</feature>
<dbReference type="Proteomes" id="UP001597063">
    <property type="component" value="Unassembled WGS sequence"/>
</dbReference>
<name>A0ABW2XP78_9ACTN</name>
<dbReference type="InterPro" id="IPR017871">
    <property type="entry name" value="ABC_transporter-like_CS"/>
</dbReference>
<evidence type="ECO:0000256" key="2">
    <source>
        <dbReference type="ARBA" id="ARBA00022448"/>
    </source>
</evidence>
<evidence type="ECO:0000259" key="6">
    <source>
        <dbReference type="PROSITE" id="PS50893"/>
    </source>
</evidence>
<protein>
    <submittedName>
        <fullName evidence="7">ABC transporter ATP-binding protein</fullName>
    </submittedName>
</protein>
<dbReference type="GO" id="GO:0005524">
    <property type="term" value="F:ATP binding"/>
    <property type="evidence" value="ECO:0007669"/>
    <property type="project" value="UniProtKB-KW"/>
</dbReference>
<dbReference type="EMBL" id="JBHTGP010000012">
    <property type="protein sequence ID" value="MFD0687253.1"/>
    <property type="molecule type" value="Genomic_DNA"/>
</dbReference>
<dbReference type="PROSITE" id="PS00211">
    <property type="entry name" value="ABC_TRANSPORTER_1"/>
    <property type="match status" value="1"/>
</dbReference>
<keyword evidence="4 7" id="KW-0067">ATP-binding</keyword>
<feature type="compositionally biased region" description="Low complexity" evidence="5">
    <location>
        <begin position="88"/>
        <end position="98"/>
    </location>
</feature>
<dbReference type="InterPro" id="IPR013563">
    <property type="entry name" value="Oligopep_ABC_C"/>
</dbReference>
<dbReference type="Gene3D" id="3.40.50.300">
    <property type="entry name" value="P-loop containing nucleotide triphosphate hydrolases"/>
    <property type="match status" value="1"/>
</dbReference>
<organism evidence="7 8">
    <name type="scientific">Actinomadura fibrosa</name>
    <dbReference type="NCBI Taxonomy" id="111802"/>
    <lineage>
        <taxon>Bacteria</taxon>
        <taxon>Bacillati</taxon>
        <taxon>Actinomycetota</taxon>
        <taxon>Actinomycetes</taxon>
        <taxon>Streptosporangiales</taxon>
        <taxon>Thermomonosporaceae</taxon>
        <taxon>Actinomadura</taxon>
    </lineage>
</organism>
<keyword evidence="2" id="KW-0813">Transport</keyword>
<proteinExistence type="inferred from homology"/>
<feature type="region of interest" description="Disordered" evidence="5">
    <location>
        <begin position="88"/>
        <end position="109"/>
    </location>
</feature>
<evidence type="ECO:0000256" key="1">
    <source>
        <dbReference type="ARBA" id="ARBA00005417"/>
    </source>
</evidence>
<dbReference type="SUPFAM" id="SSF52540">
    <property type="entry name" value="P-loop containing nucleoside triphosphate hydrolases"/>
    <property type="match status" value="1"/>
</dbReference>
<accession>A0ABW2XP78</accession>
<evidence type="ECO:0000256" key="4">
    <source>
        <dbReference type="ARBA" id="ARBA00022840"/>
    </source>
</evidence>
<dbReference type="CDD" id="cd03257">
    <property type="entry name" value="ABC_NikE_OppD_transporters"/>
    <property type="match status" value="1"/>
</dbReference>
<gene>
    <name evidence="7" type="ORF">ACFQZM_22330</name>
</gene>
<dbReference type="InterPro" id="IPR050319">
    <property type="entry name" value="ABC_transp_ATP-bind"/>
</dbReference>
<dbReference type="SMART" id="SM00382">
    <property type="entry name" value="AAA"/>
    <property type="match status" value="1"/>
</dbReference>
<dbReference type="PROSITE" id="PS50893">
    <property type="entry name" value="ABC_TRANSPORTER_2"/>
    <property type="match status" value="1"/>
</dbReference>
<dbReference type="InterPro" id="IPR003593">
    <property type="entry name" value="AAA+_ATPase"/>
</dbReference>